<protein>
    <submittedName>
        <fullName evidence="2">Uncharacterized protein</fullName>
    </submittedName>
</protein>
<evidence type="ECO:0000313" key="3">
    <source>
        <dbReference type="Proteomes" id="UP000823561"/>
    </source>
</evidence>
<dbReference type="EMBL" id="JADWDJ010000018">
    <property type="protein sequence ID" value="KAG5267060.1"/>
    <property type="molecule type" value="Genomic_DNA"/>
</dbReference>
<evidence type="ECO:0000256" key="1">
    <source>
        <dbReference type="SAM" id="MobiDB-lite"/>
    </source>
</evidence>
<organism evidence="2 3">
    <name type="scientific">Alosa alosa</name>
    <name type="common">allis shad</name>
    <dbReference type="NCBI Taxonomy" id="278164"/>
    <lineage>
        <taxon>Eukaryota</taxon>
        <taxon>Metazoa</taxon>
        <taxon>Chordata</taxon>
        <taxon>Craniata</taxon>
        <taxon>Vertebrata</taxon>
        <taxon>Euteleostomi</taxon>
        <taxon>Actinopterygii</taxon>
        <taxon>Neopterygii</taxon>
        <taxon>Teleostei</taxon>
        <taxon>Clupei</taxon>
        <taxon>Clupeiformes</taxon>
        <taxon>Clupeoidei</taxon>
        <taxon>Clupeidae</taxon>
        <taxon>Alosa</taxon>
    </lineage>
</organism>
<sequence>MKDCAELATTKTQRSLIPLKRGRQLLKKLEDYARPSDQIAEQTAYQNAYVMHCGTLCRWTAVESAKVKKAFVTRAGGSKTSMKLGDHQMADRDPSPDRDVILSGPRP</sequence>
<feature type="compositionally biased region" description="Basic and acidic residues" evidence="1">
    <location>
        <begin position="84"/>
        <end position="100"/>
    </location>
</feature>
<proteinExistence type="predicted"/>
<name>A0AAV6FWA5_9TELE</name>
<feature type="region of interest" description="Disordered" evidence="1">
    <location>
        <begin position="76"/>
        <end position="107"/>
    </location>
</feature>
<evidence type="ECO:0000313" key="2">
    <source>
        <dbReference type="EMBL" id="KAG5267060.1"/>
    </source>
</evidence>
<comment type="caution">
    <text evidence="2">The sequence shown here is derived from an EMBL/GenBank/DDBJ whole genome shotgun (WGS) entry which is preliminary data.</text>
</comment>
<keyword evidence="3" id="KW-1185">Reference proteome</keyword>
<gene>
    <name evidence="2" type="ORF">AALO_G00239430</name>
</gene>
<dbReference type="AlphaFoldDB" id="A0AAV6FWA5"/>
<accession>A0AAV6FWA5</accession>
<reference evidence="2" key="1">
    <citation type="submission" date="2020-10" db="EMBL/GenBank/DDBJ databases">
        <title>Chromosome-scale genome assembly of the Allis shad, Alosa alosa.</title>
        <authorList>
            <person name="Margot Z."/>
            <person name="Christophe K."/>
            <person name="Cabau C."/>
            <person name="Louis A."/>
            <person name="Berthelot C."/>
            <person name="Parey E."/>
            <person name="Roest Crollius H."/>
            <person name="Montfort J."/>
            <person name="Robinson-Rechavi M."/>
            <person name="Bucao C."/>
            <person name="Bouchez O."/>
            <person name="Gislard M."/>
            <person name="Lluch J."/>
            <person name="Milhes M."/>
            <person name="Lampietro C."/>
            <person name="Lopez Roques C."/>
            <person name="Donnadieu C."/>
            <person name="Braasch I."/>
            <person name="Desvignes T."/>
            <person name="Postlethwait J."/>
            <person name="Bobe J."/>
            <person name="Guiguen Y."/>
        </authorList>
    </citation>
    <scope>NUCLEOTIDE SEQUENCE</scope>
    <source>
        <strain evidence="2">M-15738</strain>
        <tissue evidence="2">Blood</tissue>
    </source>
</reference>
<dbReference type="Proteomes" id="UP000823561">
    <property type="component" value="Chromosome 18"/>
</dbReference>